<keyword evidence="1" id="KW-1133">Transmembrane helix</keyword>
<gene>
    <name evidence="2" type="ORF">GCM10011571_30030</name>
</gene>
<dbReference type="InterPro" id="IPR011009">
    <property type="entry name" value="Kinase-like_dom_sf"/>
</dbReference>
<dbReference type="RefSeq" id="WP_188648709.1">
    <property type="nucleotide sequence ID" value="NZ_BMHQ01000012.1"/>
</dbReference>
<name>A0A8J2VIZ7_9BACL</name>
<dbReference type="Proteomes" id="UP000625210">
    <property type="component" value="Unassembled WGS sequence"/>
</dbReference>
<reference evidence="2" key="1">
    <citation type="journal article" date="2014" name="Int. J. Syst. Evol. Microbiol.">
        <title>Complete genome sequence of Corynebacterium casei LMG S-19264T (=DSM 44701T), isolated from a smear-ripened cheese.</title>
        <authorList>
            <consortium name="US DOE Joint Genome Institute (JGI-PGF)"/>
            <person name="Walter F."/>
            <person name="Albersmeier A."/>
            <person name="Kalinowski J."/>
            <person name="Ruckert C."/>
        </authorList>
    </citation>
    <scope>NUCLEOTIDE SEQUENCE</scope>
    <source>
        <strain evidence="2">CGMCC 1.15179</strain>
    </source>
</reference>
<protein>
    <submittedName>
        <fullName evidence="2">Uncharacterized protein</fullName>
    </submittedName>
</protein>
<accession>A0A8J2VIZ7</accession>
<comment type="caution">
    <text evidence="2">The sequence shown here is derived from an EMBL/GenBank/DDBJ whole genome shotgun (WGS) entry which is preliminary data.</text>
</comment>
<keyword evidence="1" id="KW-0812">Transmembrane</keyword>
<proteinExistence type="predicted"/>
<dbReference type="EMBL" id="BMHQ01000012">
    <property type="protein sequence ID" value="GGE25890.1"/>
    <property type="molecule type" value="Genomic_DNA"/>
</dbReference>
<feature type="transmembrane region" description="Helical" evidence="1">
    <location>
        <begin position="234"/>
        <end position="256"/>
    </location>
</feature>
<reference evidence="2" key="2">
    <citation type="submission" date="2020-09" db="EMBL/GenBank/DDBJ databases">
        <authorList>
            <person name="Sun Q."/>
            <person name="Zhou Y."/>
        </authorList>
    </citation>
    <scope>NUCLEOTIDE SEQUENCE</scope>
    <source>
        <strain evidence="2">CGMCC 1.15179</strain>
    </source>
</reference>
<keyword evidence="1" id="KW-0472">Membrane</keyword>
<dbReference type="SUPFAM" id="SSF56112">
    <property type="entry name" value="Protein kinase-like (PK-like)"/>
    <property type="match status" value="1"/>
</dbReference>
<evidence type="ECO:0000313" key="3">
    <source>
        <dbReference type="Proteomes" id="UP000625210"/>
    </source>
</evidence>
<evidence type="ECO:0000313" key="2">
    <source>
        <dbReference type="EMBL" id="GGE25890.1"/>
    </source>
</evidence>
<evidence type="ECO:0000256" key="1">
    <source>
        <dbReference type="SAM" id="Phobius"/>
    </source>
</evidence>
<keyword evidence="3" id="KW-1185">Reference proteome</keyword>
<sequence>MGNKRSESRFYERYQVEDVLTFITRQLVQAKTVDGSQIYIQEIETKGTLPPGTKEMLANLQHRHVAPVHDVTVERGRITLIHPPFAGDPLPLLVSESSLRPAEALDIFYKLLNTMEELSRLPIPLTTTLDPKNICVSDEPYLLFYWVKKYSVDQPEEKWRGLLFYMLTGKYPTQEADGVSFKDESSVPEPLRELALYCLDTRHSRREVLARARELVQRKDWIRQEEKQKRWQPVAWRVGKVASLLAVIVLGGWMGYQIAFSDKPLQVPFASVGNFSTVTKEQPLEKVMFNDQRTHYRIPGRVDDKSLIHGEFRWKKDGAFSTVMTGQYSPYRYELEITKKGEVVITQSDEKNRYQLLKSDSNQIRPDRTYHFEMLYVPNEPLHFLIRDKKTNQTWIATGPVPLDSIFHVDFKGAGGTELAWPGKDPVSSPEKALDRWTGSFPWYMIDGYGIRDQQALSLKKGKVEVMKRNGSFDFAFMREKENSEPLRLEMESVDGVHYTLVWKQTGVVQLYRSDNQNVLLLERSLPWKWEPRKEARVSVINALAGSAIIIQQGNQKLVMDIPQEEPISLREVRIVNEDPLKLVQPPQNQTGP</sequence>
<dbReference type="AlphaFoldDB" id="A0A8J2VIZ7"/>
<organism evidence="2 3">
    <name type="scientific">Marinithermofilum abyssi</name>
    <dbReference type="NCBI Taxonomy" id="1571185"/>
    <lineage>
        <taxon>Bacteria</taxon>
        <taxon>Bacillati</taxon>
        <taxon>Bacillota</taxon>
        <taxon>Bacilli</taxon>
        <taxon>Bacillales</taxon>
        <taxon>Thermoactinomycetaceae</taxon>
        <taxon>Marinithermofilum</taxon>
    </lineage>
</organism>